<proteinExistence type="predicted"/>
<organism evidence="1 2">
    <name type="scientific">Mammaliicoccus stepanovicii</name>
    <dbReference type="NCBI Taxonomy" id="643214"/>
    <lineage>
        <taxon>Bacteria</taxon>
        <taxon>Bacillati</taxon>
        <taxon>Bacillota</taxon>
        <taxon>Bacilli</taxon>
        <taxon>Bacillales</taxon>
        <taxon>Staphylococcaceae</taxon>
        <taxon>Mammaliicoccus</taxon>
    </lineage>
</organism>
<protein>
    <submittedName>
        <fullName evidence="1">Uncharacterized protein</fullName>
    </submittedName>
</protein>
<evidence type="ECO:0000313" key="1">
    <source>
        <dbReference type="EMBL" id="SNV77949.1"/>
    </source>
</evidence>
<dbReference type="Proteomes" id="UP000242084">
    <property type="component" value="Chromosome 1"/>
</dbReference>
<accession>A0A240A3U0</accession>
<name>A0A240A3U0_9STAP</name>
<reference evidence="1 2" key="1">
    <citation type="submission" date="2017-06" db="EMBL/GenBank/DDBJ databases">
        <authorList>
            <consortium name="Pathogen Informatics"/>
        </authorList>
    </citation>
    <scope>NUCLEOTIDE SEQUENCE [LARGE SCALE GENOMIC DNA]</scope>
    <source>
        <strain evidence="1 2">NCTC13839</strain>
    </source>
</reference>
<keyword evidence="2" id="KW-1185">Reference proteome</keyword>
<dbReference type="OrthoDB" id="2418614at2"/>
<dbReference type="AlphaFoldDB" id="A0A240A3U0"/>
<dbReference type="RefSeq" id="WP_095089491.1">
    <property type="nucleotide sequence ID" value="NZ_BMDM01000001.1"/>
</dbReference>
<evidence type="ECO:0000313" key="2">
    <source>
        <dbReference type="Proteomes" id="UP000242084"/>
    </source>
</evidence>
<gene>
    <name evidence="1" type="ORF">SAMEA4384403_02172</name>
</gene>
<sequence length="67" mass="7640">MRTREDILAELAELKANPPRSYSGSMYKTAKKHALLNELANIESDYNTLSDSNQFEHLKINITITTK</sequence>
<dbReference type="KEGG" id="sste:SAMEA4384403_2172"/>
<dbReference type="EMBL" id="LT906462">
    <property type="protein sequence ID" value="SNV77949.1"/>
    <property type="molecule type" value="Genomic_DNA"/>
</dbReference>